<reference evidence="1" key="1">
    <citation type="submission" date="2014-02" db="EMBL/GenBank/DDBJ databases">
        <title>The Genome Sequence of Trichophyton rubrum (morphotype fischeri) CBS 288.86.</title>
        <authorList>
            <consortium name="The Broad Institute Genomics Platform"/>
            <person name="Cuomo C.A."/>
            <person name="White T.C."/>
            <person name="Graser Y."/>
            <person name="Martinez-Rossi N."/>
            <person name="Heitman J."/>
            <person name="Young S.K."/>
            <person name="Zeng Q."/>
            <person name="Gargeya S."/>
            <person name="Abouelleil A."/>
            <person name="Alvarado L."/>
            <person name="Chapman S.B."/>
            <person name="Gainer-Dewar J."/>
            <person name="Goldberg J."/>
            <person name="Griggs A."/>
            <person name="Gujja S."/>
            <person name="Hansen M."/>
            <person name="Howarth C."/>
            <person name="Imamovic A."/>
            <person name="Larimer J."/>
            <person name="Martinez D."/>
            <person name="Murphy C."/>
            <person name="Pearson M.D."/>
            <person name="Persinoti G."/>
            <person name="Poon T."/>
            <person name="Priest M."/>
            <person name="Roberts A.D."/>
            <person name="Saif S."/>
            <person name="Shea T.D."/>
            <person name="Sykes S.N."/>
            <person name="Wortman J."/>
            <person name="Nusbaum C."/>
            <person name="Birren B."/>
        </authorList>
    </citation>
    <scope>NUCLEOTIDE SEQUENCE [LARGE SCALE GENOMIC DNA]</scope>
    <source>
        <strain evidence="1">CBS 288.86</strain>
    </source>
</reference>
<organism evidence="1">
    <name type="scientific">Trichophyton rubrum CBS 288.86</name>
    <dbReference type="NCBI Taxonomy" id="1215330"/>
    <lineage>
        <taxon>Eukaryota</taxon>
        <taxon>Fungi</taxon>
        <taxon>Dikarya</taxon>
        <taxon>Ascomycota</taxon>
        <taxon>Pezizomycotina</taxon>
        <taxon>Eurotiomycetes</taxon>
        <taxon>Eurotiomycetidae</taxon>
        <taxon>Onygenales</taxon>
        <taxon>Arthrodermataceae</taxon>
        <taxon>Trichophyton</taxon>
    </lineage>
</organism>
<dbReference type="AlphaFoldDB" id="A0A022VRS4"/>
<dbReference type="HOGENOM" id="CLU_2279479_0_0_1"/>
<accession>A0A022VRS4</accession>
<dbReference type="EMBL" id="KK207914">
    <property type="protein sequence ID" value="EZF48997.1"/>
    <property type="molecule type" value="Genomic_DNA"/>
</dbReference>
<gene>
    <name evidence="1" type="ORF">H103_07448</name>
</gene>
<sequence>MSWSIEGNILLNRAKAKARTERLRWQGSKLVFVLMYSTHAKRLLFTLAWGGKSMFCKICISLGPYLSCHETTKSQLLFFFIFDIIGDKILHRKVGLLPYRRR</sequence>
<protein>
    <submittedName>
        <fullName evidence="1">Uncharacterized protein</fullName>
    </submittedName>
</protein>
<dbReference type="Proteomes" id="UP000023758">
    <property type="component" value="Unassembled WGS sequence"/>
</dbReference>
<proteinExistence type="predicted"/>
<evidence type="ECO:0000313" key="1">
    <source>
        <dbReference type="EMBL" id="EZF48997.1"/>
    </source>
</evidence>
<name>A0A022VRS4_TRIRU</name>